<keyword evidence="2" id="KW-1185">Reference proteome</keyword>
<dbReference type="Gene3D" id="2.180.10.10">
    <property type="entry name" value="RHS repeat-associated core"/>
    <property type="match status" value="1"/>
</dbReference>
<dbReference type="AlphaFoldDB" id="A0A2S9J353"/>
<evidence type="ECO:0008006" key="3">
    <source>
        <dbReference type="Google" id="ProtNLM"/>
    </source>
</evidence>
<evidence type="ECO:0000313" key="1">
    <source>
        <dbReference type="EMBL" id="PRD47205.1"/>
    </source>
</evidence>
<evidence type="ECO:0000313" key="2">
    <source>
        <dbReference type="Proteomes" id="UP000239711"/>
    </source>
</evidence>
<dbReference type="EMBL" id="PVBQ01000008">
    <property type="protein sequence ID" value="PRD47205.1"/>
    <property type="molecule type" value="Genomic_DNA"/>
</dbReference>
<organism evidence="1 2">
    <name type="scientific">Sphingobacterium haloxyli</name>
    <dbReference type="NCBI Taxonomy" id="2100533"/>
    <lineage>
        <taxon>Bacteria</taxon>
        <taxon>Pseudomonadati</taxon>
        <taxon>Bacteroidota</taxon>
        <taxon>Sphingobacteriia</taxon>
        <taxon>Sphingobacteriales</taxon>
        <taxon>Sphingobacteriaceae</taxon>
        <taxon>Sphingobacterium</taxon>
    </lineage>
</organism>
<dbReference type="OrthoDB" id="1274715at2"/>
<protein>
    <recommendedName>
        <fullName evidence="3">RHS repeat-associated core domain-containing protein</fullName>
    </recommendedName>
</protein>
<name>A0A2S9J353_9SPHI</name>
<accession>A0A2S9J353</accession>
<proteinExistence type="predicted"/>
<reference evidence="1 2" key="1">
    <citation type="submission" date="2018-02" db="EMBL/GenBank/DDBJ databases">
        <title>The draft genome of Sphingobacterium sp. 5JN-11.</title>
        <authorList>
            <person name="Liu L."/>
            <person name="Li L."/>
            <person name="Liang L."/>
            <person name="Zhang X."/>
            <person name="Wang T."/>
        </authorList>
    </citation>
    <scope>NUCLEOTIDE SEQUENCE [LARGE SCALE GENOMIC DNA]</scope>
    <source>
        <strain evidence="1 2">5JN-11</strain>
    </source>
</reference>
<dbReference type="Proteomes" id="UP000239711">
    <property type="component" value="Unassembled WGS sequence"/>
</dbReference>
<comment type="caution">
    <text evidence="1">The sequence shown here is derived from an EMBL/GenBank/DDBJ whole genome shotgun (WGS) entry which is preliminary data.</text>
</comment>
<gene>
    <name evidence="1" type="ORF">C5745_12430</name>
</gene>
<sequence>MGRWNVVDPLVEQMRRHSPYNYAFNNPIKFIDPDGMRPWPIHIRSFIAAPKVGAGYFRGDGSHY</sequence>